<sequence>MSDQSLYAPMLLSEAEFRKLASFIEKSVGIKMPEQKRLMMQSRLTSRLKALHLTSFKEYIEYVFSGKDTDNNEVIMMIDAMTTNLTEFFREAQHFDYMTNSVLPRFAQEGRSRIKLWSAGCSTGQEPYTLSIVMSEFISRNPGKITDFSVLATDVSTKVLNKAQTAIYPMEAIQNIPLDLKRQYFLKSKNPQTAEVRLKPAIRNRVTFSRLNFMDDDFGFRDTMQIIFCRNVLIYFDKNTQEAVIKKFMQYLEPGGYLFLGHSETIFGMDLPLKTVAPTVFQRI</sequence>
<dbReference type="GO" id="GO:0008983">
    <property type="term" value="F:protein-glutamate O-methyltransferase activity"/>
    <property type="evidence" value="ECO:0007669"/>
    <property type="project" value="UniProtKB-EC"/>
</dbReference>
<dbReference type="AlphaFoldDB" id="F4LKU7"/>
<dbReference type="SUPFAM" id="SSF47757">
    <property type="entry name" value="Chemotaxis receptor methyltransferase CheR, N-terminal domain"/>
    <property type="match status" value="1"/>
</dbReference>
<accession>F4LKU7</accession>
<dbReference type="PIRSF" id="PIRSF000410">
    <property type="entry name" value="CheR"/>
    <property type="match status" value="1"/>
</dbReference>
<dbReference type="Gene3D" id="1.10.155.10">
    <property type="entry name" value="Chemotaxis receptor methyltransferase CheR, N-terminal domain"/>
    <property type="match status" value="1"/>
</dbReference>
<dbReference type="InterPro" id="IPR026024">
    <property type="entry name" value="Chemotaxis_MeTrfase_CheR"/>
</dbReference>
<dbReference type="STRING" id="906968.Trebr_0104"/>
<proteinExistence type="predicted"/>
<dbReference type="eggNOG" id="COG1352">
    <property type="taxonomic scope" value="Bacteria"/>
</dbReference>
<evidence type="ECO:0000313" key="7">
    <source>
        <dbReference type="EMBL" id="AEE15558.1"/>
    </source>
</evidence>
<dbReference type="PRINTS" id="PR00996">
    <property type="entry name" value="CHERMTFRASE"/>
</dbReference>
<evidence type="ECO:0000256" key="1">
    <source>
        <dbReference type="ARBA" id="ARBA00001541"/>
    </source>
</evidence>
<dbReference type="KEGG" id="tbe:Trebr_0104"/>
<comment type="catalytic activity">
    <reaction evidence="1">
        <text>L-glutamyl-[protein] + S-adenosyl-L-methionine = [protein]-L-glutamate 5-O-methyl ester + S-adenosyl-L-homocysteine</text>
        <dbReference type="Rhea" id="RHEA:24452"/>
        <dbReference type="Rhea" id="RHEA-COMP:10208"/>
        <dbReference type="Rhea" id="RHEA-COMP:10311"/>
        <dbReference type="ChEBI" id="CHEBI:29973"/>
        <dbReference type="ChEBI" id="CHEBI:57856"/>
        <dbReference type="ChEBI" id="CHEBI:59789"/>
        <dbReference type="ChEBI" id="CHEBI:82795"/>
        <dbReference type="EC" id="2.1.1.80"/>
    </reaction>
</comment>
<dbReference type="Pfam" id="PF03705">
    <property type="entry name" value="CheR_N"/>
    <property type="match status" value="1"/>
</dbReference>
<dbReference type="HOGENOM" id="CLU_025854_0_0_12"/>
<feature type="domain" description="CheR-type methyltransferase" evidence="6">
    <location>
        <begin position="5"/>
        <end position="284"/>
    </location>
</feature>
<evidence type="ECO:0000256" key="3">
    <source>
        <dbReference type="ARBA" id="ARBA00022603"/>
    </source>
</evidence>
<dbReference type="InterPro" id="IPR022642">
    <property type="entry name" value="CheR_C"/>
</dbReference>
<dbReference type="InterPro" id="IPR029063">
    <property type="entry name" value="SAM-dependent_MTases_sf"/>
</dbReference>
<name>F4LKU7_TREBD</name>
<dbReference type="EC" id="2.1.1.80" evidence="2"/>
<dbReference type="SMART" id="SM00138">
    <property type="entry name" value="MeTrc"/>
    <property type="match status" value="1"/>
</dbReference>
<evidence type="ECO:0000313" key="8">
    <source>
        <dbReference type="Proteomes" id="UP000006546"/>
    </source>
</evidence>
<dbReference type="EMBL" id="CP002696">
    <property type="protein sequence ID" value="AEE15558.1"/>
    <property type="molecule type" value="Genomic_DNA"/>
</dbReference>
<dbReference type="Proteomes" id="UP000006546">
    <property type="component" value="Chromosome"/>
</dbReference>
<dbReference type="InterPro" id="IPR022641">
    <property type="entry name" value="CheR_N"/>
</dbReference>
<keyword evidence="5" id="KW-0949">S-adenosyl-L-methionine</keyword>
<evidence type="ECO:0000256" key="5">
    <source>
        <dbReference type="ARBA" id="ARBA00022691"/>
    </source>
</evidence>
<evidence type="ECO:0000256" key="2">
    <source>
        <dbReference type="ARBA" id="ARBA00012534"/>
    </source>
</evidence>
<dbReference type="InterPro" id="IPR000780">
    <property type="entry name" value="CheR_MeTrfase"/>
</dbReference>
<dbReference type="RefSeq" id="WP_013757278.1">
    <property type="nucleotide sequence ID" value="NC_015500.1"/>
</dbReference>
<organism evidence="7 8">
    <name type="scientific">Treponema brennaborense (strain DSM 12168 / CIP 105900 / DD5/3)</name>
    <dbReference type="NCBI Taxonomy" id="906968"/>
    <lineage>
        <taxon>Bacteria</taxon>
        <taxon>Pseudomonadati</taxon>
        <taxon>Spirochaetota</taxon>
        <taxon>Spirochaetia</taxon>
        <taxon>Spirochaetales</taxon>
        <taxon>Treponemataceae</taxon>
        <taxon>Treponema</taxon>
    </lineage>
</organism>
<protein>
    <recommendedName>
        <fullName evidence="2">protein-glutamate O-methyltransferase</fullName>
        <ecNumber evidence="2">2.1.1.80</ecNumber>
    </recommendedName>
</protein>
<dbReference type="Gene3D" id="3.40.50.150">
    <property type="entry name" value="Vaccinia Virus protein VP39"/>
    <property type="match status" value="1"/>
</dbReference>
<dbReference type="Pfam" id="PF01739">
    <property type="entry name" value="CheR"/>
    <property type="match status" value="1"/>
</dbReference>
<keyword evidence="3 7" id="KW-0489">Methyltransferase</keyword>
<dbReference type="GO" id="GO:0032259">
    <property type="term" value="P:methylation"/>
    <property type="evidence" value="ECO:0007669"/>
    <property type="project" value="UniProtKB-KW"/>
</dbReference>
<dbReference type="InterPro" id="IPR036804">
    <property type="entry name" value="CheR_N_sf"/>
</dbReference>
<reference evidence="8" key="1">
    <citation type="submission" date="2011-04" db="EMBL/GenBank/DDBJ databases">
        <title>The complete genome of Treponema brennaborense DSM 12168.</title>
        <authorList>
            <person name="Lucas S."/>
            <person name="Han J."/>
            <person name="Lapidus A."/>
            <person name="Bruce D."/>
            <person name="Goodwin L."/>
            <person name="Pitluck S."/>
            <person name="Peters L."/>
            <person name="Kyrpides N."/>
            <person name="Mavromatis K."/>
            <person name="Ivanova N."/>
            <person name="Mikhailova N."/>
            <person name="Pagani I."/>
            <person name="Teshima H."/>
            <person name="Detter J.C."/>
            <person name="Tapia R."/>
            <person name="Han C."/>
            <person name="Land M."/>
            <person name="Hauser L."/>
            <person name="Markowitz V."/>
            <person name="Cheng J.-F."/>
            <person name="Hugenholtz P."/>
            <person name="Woyke T."/>
            <person name="Wu D."/>
            <person name="Gronow S."/>
            <person name="Wellnitz S."/>
            <person name="Brambilla E."/>
            <person name="Klenk H.-P."/>
            <person name="Eisen J.A."/>
        </authorList>
    </citation>
    <scope>NUCLEOTIDE SEQUENCE [LARGE SCALE GENOMIC DNA]</scope>
    <source>
        <strain evidence="8">DSM 12168 / CIP 105900 / DD5/3</strain>
    </source>
</reference>
<dbReference type="SUPFAM" id="SSF53335">
    <property type="entry name" value="S-adenosyl-L-methionine-dependent methyltransferases"/>
    <property type="match status" value="1"/>
</dbReference>
<keyword evidence="8" id="KW-1185">Reference proteome</keyword>
<dbReference type="PANTHER" id="PTHR24422">
    <property type="entry name" value="CHEMOTAXIS PROTEIN METHYLTRANSFERASE"/>
    <property type="match status" value="1"/>
</dbReference>
<dbReference type="OrthoDB" id="9816309at2"/>
<evidence type="ECO:0000256" key="4">
    <source>
        <dbReference type="ARBA" id="ARBA00022679"/>
    </source>
</evidence>
<keyword evidence="4 7" id="KW-0808">Transferase</keyword>
<dbReference type="PROSITE" id="PS50123">
    <property type="entry name" value="CHER"/>
    <property type="match status" value="1"/>
</dbReference>
<evidence type="ECO:0000259" key="6">
    <source>
        <dbReference type="PROSITE" id="PS50123"/>
    </source>
</evidence>
<dbReference type="PANTHER" id="PTHR24422:SF26">
    <property type="entry name" value="CHEMOTAXIS PROTEIN METHYLTRANSFERASE"/>
    <property type="match status" value="1"/>
</dbReference>
<gene>
    <name evidence="7" type="ordered locus">Trebr_0104</name>
</gene>
<dbReference type="InterPro" id="IPR050903">
    <property type="entry name" value="Bact_Chemotaxis_MeTrfase"/>
</dbReference>